<gene>
    <name evidence="1" type="ORF">VTL71DRAFT_5219</name>
</gene>
<organism evidence="1 2">
    <name type="scientific">Oculimacula yallundae</name>
    <dbReference type="NCBI Taxonomy" id="86028"/>
    <lineage>
        <taxon>Eukaryota</taxon>
        <taxon>Fungi</taxon>
        <taxon>Dikarya</taxon>
        <taxon>Ascomycota</taxon>
        <taxon>Pezizomycotina</taxon>
        <taxon>Leotiomycetes</taxon>
        <taxon>Helotiales</taxon>
        <taxon>Ploettnerulaceae</taxon>
        <taxon>Oculimacula</taxon>
    </lineage>
</organism>
<protein>
    <submittedName>
        <fullName evidence="1">Uncharacterized protein</fullName>
    </submittedName>
</protein>
<evidence type="ECO:0000313" key="1">
    <source>
        <dbReference type="EMBL" id="KAL2063414.1"/>
    </source>
</evidence>
<sequence length="96" mass="11062">MGFEGQSKSLNFQGCSPPNDDCVARNYASALLCYREYLTKQKAHFGCKFTRFVPGIWDRRDVLDNWEELVKVLIGEIHLRKSEKTPMIRQVIPQAA</sequence>
<dbReference type="EMBL" id="JAZHXI010000015">
    <property type="protein sequence ID" value="KAL2063414.1"/>
    <property type="molecule type" value="Genomic_DNA"/>
</dbReference>
<evidence type="ECO:0000313" key="2">
    <source>
        <dbReference type="Proteomes" id="UP001595075"/>
    </source>
</evidence>
<comment type="caution">
    <text evidence="1">The sequence shown here is derived from an EMBL/GenBank/DDBJ whole genome shotgun (WGS) entry which is preliminary data.</text>
</comment>
<keyword evidence="2" id="KW-1185">Reference proteome</keyword>
<proteinExistence type="predicted"/>
<name>A0ABR4C0H2_9HELO</name>
<reference evidence="1 2" key="1">
    <citation type="journal article" date="2024" name="Commun. Biol.">
        <title>Comparative genomic analysis of thermophilic fungi reveals convergent evolutionary adaptations and gene losses.</title>
        <authorList>
            <person name="Steindorff A.S."/>
            <person name="Aguilar-Pontes M.V."/>
            <person name="Robinson A.J."/>
            <person name="Andreopoulos B."/>
            <person name="LaButti K."/>
            <person name="Kuo A."/>
            <person name="Mondo S."/>
            <person name="Riley R."/>
            <person name="Otillar R."/>
            <person name="Haridas S."/>
            <person name="Lipzen A."/>
            <person name="Grimwood J."/>
            <person name="Schmutz J."/>
            <person name="Clum A."/>
            <person name="Reid I.D."/>
            <person name="Moisan M.C."/>
            <person name="Butler G."/>
            <person name="Nguyen T.T.M."/>
            <person name="Dewar K."/>
            <person name="Conant G."/>
            <person name="Drula E."/>
            <person name="Henrissat B."/>
            <person name="Hansel C."/>
            <person name="Singer S."/>
            <person name="Hutchinson M.I."/>
            <person name="de Vries R.P."/>
            <person name="Natvig D.O."/>
            <person name="Powell A.J."/>
            <person name="Tsang A."/>
            <person name="Grigoriev I.V."/>
        </authorList>
    </citation>
    <scope>NUCLEOTIDE SEQUENCE [LARGE SCALE GENOMIC DNA]</scope>
    <source>
        <strain evidence="1 2">CBS 494.80</strain>
    </source>
</reference>
<dbReference type="Proteomes" id="UP001595075">
    <property type="component" value="Unassembled WGS sequence"/>
</dbReference>
<accession>A0ABR4C0H2</accession>